<feature type="signal peptide" evidence="4">
    <location>
        <begin position="1"/>
        <end position="20"/>
    </location>
</feature>
<organism evidence="5 6">
    <name type="scientific">Mycena belliarum</name>
    <dbReference type="NCBI Taxonomy" id="1033014"/>
    <lineage>
        <taxon>Eukaryota</taxon>
        <taxon>Fungi</taxon>
        <taxon>Dikarya</taxon>
        <taxon>Basidiomycota</taxon>
        <taxon>Agaricomycotina</taxon>
        <taxon>Agaricomycetes</taxon>
        <taxon>Agaricomycetidae</taxon>
        <taxon>Agaricales</taxon>
        <taxon>Marasmiineae</taxon>
        <taxon>Mycenaceae</taxon>
        <taxon>Mycena</taxon>
    </lineage>
</organism>
<evidence type="ECO:0000256" key="3">
    <source>
        <dbReference type="ARBA" id="ARBA00022801"/>
    </source>
</evidence>
<gene>
    <name evidence="5" type="ORF">B0H15DRAFT_931179</name>
</gene>
<proteinExistence type="predicted"/>
<evidence type="ECO:0000313" key="6">
    <source>
        <dbReference type="Proteomes" id="UP001222325"/>
    </source>
</evidence>
<dbReference type="GO" id="GO:0005576">
    <property type="term" value="C:extracellular region"/>
    <property type="evidence" value="ECO:0007669"/>
    <property type="project" value="InterPro"/>
</dbReference>
<dbReference type="EMBL" id="JARJCN010000028">
    <property type="protein sequence ID" value="KAJ7087643.1"/>
    <property type="molecule type" value="Genomic_DNA"/>
</dbReference>
<keyword evidence="6" id="KW-1185">Reference proteome</keyword>
<keyword evidence="2 4" id="KW-0732">Signal</keyword>
<dbReference type="Proteomes" id="UP001222325">
    <property type="component" value="Unassembled WGS sequence"/>
</dbReference>
<name>A0AAD6U6X0_9AGAR</name>
<dbReference type="InterPro" id="IPR050955">
    <property type="entry name" value="Plant_Biomass_Hydrol_Est"/>
</dbReference>
<feature type="chain" id="PRO_5042257515" evidence="4">
    <location>
        <begin position="21"/>
        <end position="349"/>
    </location>
</feature>
<dbReference type="PANTHER" id="PTHR43037:SF5">
    <property type="entry name" value="FERULOYL ESTERASE"/>
    <property type="match status" value="1"/>
</dbReference>
<dbReference type="Pfam" id="PF10503">
    <property type="entry name" value="Esterase_PHB"/>
    <property type="match status" value="1"/>
</dbReference>
<sequence length="349" mass="37027">MLSVLQVLAAVTAFSWSASAGTTMTVTNWGDNPSNLPALLVYTPSNLASNPPIVVGLHPCGGSGPQFMAEFDIPAFADQLGFPVLYPTSGVEDGINCWDCWSNKSLSHNGGGESQGVAAMVSWALTHFNGDPSRVFAIGASSGGMFGNVLAATDPNLFAGIASWSGVPAGCFVGATSSTPANPDQSCATGAKARTLSAAQWAALALGSYPGYTGARPKMLITHGTADTVVSILNFNAQLAQWSTVLGLTFTRNFTCDPTANWKLIVYGDGTKLIGFEVAGATSCRSMTRLRSSSSGFWAAQQPRPWAQPPLRQDNPFHHGDSQRRLWLVIFFNVLRRSDTDRSPRQFHC</sequence>
<dbReference type="AlphaFoldDB" id="A0AAD6U6X0"/>
<evidence type="ECO:0000256" key="1">
    <source>
        <dbReference type="ARBA" id="ARBA00022487"/>
    </source>
</evidence>
<evidence type="ECO:0000313" key="5">
    <source>
        <dbReference type="EMBL" id="KAJ7087643.1"/>
    </source>
</evidence>
<accession>A0AAD6U6X0</accession>
<protein>
    <submittedName>
        <fullName evidence="5">Alpha/Beta hydrolase protein</fullName>
    </submittedName>
</protein>
<comment type="caution">
    <text evidence="5">The sequence shown here is derived from an EMBL/GenBank/DDBJ whole genome shotgun (WGS) entry which is preliminary data.</text>
</comment>
<dbReference type="InterPro" id="IPR010126">
    <property type="entry name" value="Esterase_phb"/>
</dbReference>
<keyword evidence="1" id="KW-0719">Serine esterase</keyword>
<evidence type="ECO:0000256" key="2">
    <source>
        <dbReference type="ARBA" id="ARBA00022729"/>
    </source>
</evidence>
<keyword evidence="3 5" id="KW-0378">Hydrolase</keyword>
<dbReference type="PANTHER" id="PTHR43037">
    <property type="entry name" value="UNNAMED PRODUCT-RELATED"/>
    <property type="match status" value="1"/>
</dbReference>
<dbReference type="InterPro" id="IPR029058">
    <property type="entry name" value="AB_hydrolase_fold"/>
</dbReference>
<dbReference type="Gene3D" id="3.40.50.1820">
    <property type="entry name" value="alpha/beta hydrolase"/>
    <property type="match status" value="1"/>
</dbReference>
<dbReference type="GO" id="GO:0052689">
    <property type="term" value="F:carboxylic ester hydrolase activity"/>
    <property type="evidence" value="ECO:0007669"/>
    <property type="project" value="UniProtKB-KW"/>
</dbReference>
<reference evidence="5" key="1">
    <citation type="submission" date="2023-03" db="EMBL/GenBank/DDBJ databases">
        <title>Massive genome expansion in bonnet fungi (Mycena s.s.) driven by repeated elements and novel gene families across ecological guilds.</title>
        <authorList>
            <consortium name="Lawrence Berkeley National Laboratory"/>
            <person name="Harder C.B."/>
            <person name="Miyauchi S."/>
            <person name="Viragh M."/>
            <person name="Kuo A."/>
            <person name="Thoen E."/>
            <person name="Andreopoulos B."/>
            <person name="Lu D."/>
            <person name="Skrede I."/>
            <person name="Drula E."/>
            <person name="Henrissat B."/>
            <person name="Morin E."/>
            <person name="Kohler A."/>
            <person name="Barry K."/>
            <person name="LaButti K."/>
            <person name="Morin E."/>
            <person name="Salamov A."/>
            <person name="Lipzen A."/>
            <person name="Mereny Z."/>
            <person name="Hegedus B."/>
            <person name="Baldrian P."/>
            <person name="Stursova M."/>
            <person name="Weitz H."/>
            <person name="Taylor A."/>
            <person name="Grigoriev I.V."/>
            <person name="Nagy L.G."/>
            <person name="Martin F."/>
            <person name="Kauserud H."/>
        </authorList>
    </citation>
    <scope>NUCLEOTIDE SEQUENCE</scope>
    <source>
        <strain evidence="5">CBHHK173m</strain>
    </source>
</reference>
<dbReference type="SUPFAM" id="SSF53474">
    <property type="entry name" value="alpha/beta-Hydrolases"/>
    <property type="match status" value="2"/>
</dbReference>
<evidence type="ECO:0000256" key="4">
    <source>
        <dbReference type="SAM" id="SignalP"/>
    </source>
</evidence>